<dbReference type="AlphaFoldDB" id="A0NXI7"/>
<dbReference type="EMBL" id="AAUW01000014">
    <property type="protein sequence ID" value="EAV42514.1"/>
    <property type="molecule type" value="Genomic_DNA"/>
</dbReference>
<reference evidence="1 2" key="1">
    <citation type="submission" date="2006-05" db="EMBL/GenBank/DDBJ databases">
        <authorList>
            <person name="King G."/>
            <person name="Ferriera S."/>
            <person name="Johnson J."/>
            <person name="Kravitz S."/>
            <person name="Beeson K."/>
            <person name="Sutton G."/>
            <person name="Rogers Y.-H."/>
            <person name="Friedman R."/>
            <person name="Frazier M."/>
            <person name="Venter J.C."/>
        </authorList>
    </citation>
    <scope>NUCLEOTIDE SEQUENCE [LARGE SCALE GENOMIC DNA]</scope>
    <source>
        <strain evidence="2">ATCC 25650 / DSM 13394 / JCM 20685 / NBRC 16684 / NCIMB 2208 / IAM 12614 / B1</strain>
    </source>
</reference>
<accession>A0NXI7</accession>
<gene>
    <name evidence="1" type="ORF">SIAM614_28142</name>
</gene>
<proteinExistence type="predicted"/>
<comment type="caution">
    <text evidence="1">The sequence shown here is derived from an EMBL/GenBank/DDBJ whole genome shotgun (WGS) entry which is preliminary data.</text>
</comment>
<dbReference type="Proteomes" id="UP000004848">
    <property type="component" value="Unassembled WGS sequence"/>
</dbReference>
<protein>
    <submittedName>
        <fullName evidence="1">Uncharacterized protein</fullName>
    </submittedName>
</protein>
<name>A0NXI7_ROSAI</name>
<evidence type="ECO:0000313" key="1">
    <source>
        <dbReference type="EMBL" id="EAV42514.1"/>
    </source>
</evidence>
<organism evidence="1 2">
    <name type="scientific">Roseibium aggregatum (strain ATCC 25650 / DSM 13394 / JCM 20685 / NBRC 16684 / NCIMB 2208 / IAM 12614 / B1)</name>
    <name type="common">Stappia aggregata</name>
    <dbReference type="NCBI Taxonomy" id="384765"/>
    <lineage>
        <taxon>Bacteria</taxon>
        <taxon>Pseudomonadati</taxon>
        <taxon>Pseudomonadota</taxon>
        <taxon>Alphaproteobacteria</taxon>
        <taxon>Hyphomicrobiales</taxon>
        <taxon>Stappiaceae</taxon>
        <taxon>Roseibium</taxon>
    </lineage>
</organism>
<evidence type="ECO:0000313" key="2">
    <source>
        <dbReference type="Proteomes" id="UP000004848"/>
    </source>
</evidence>
<sequence>MLHRSAAGPPFQVSLQARAEAEVKKTKGKCAELPVKVAATWKTLDWKALVRSFFSNFRVFSDCGLASPAPVGTFRPNNH</sequence>